<gene>
    <name evidence="3" type="ORF">NKI36_16430</name>
</gene>
<dbReference type="InterPro" id="IPR037401">
    <property type="entry name" value="SnoaL-like"/>
</dbReference>
<dbReference type="InterPro" id="IPR032710">
    <property type="entry name" value="NTF2-like_dom_sf"/>
</dbReference>
<feature type="domain" description="SnoaL-like" evidence="2">
    <location>
        <begin position="39"/>
        <end position="101"/>
    </location>
</feature>
<comment type="caution">
    <text evidence="3">The sequence shown here is derived from an EMBL/GenBank/DDBJ whole genome shotgun (WGS) entry which is preliminary data.</text>
</comment>
<keyword evidence="1" id="KW-0732">Signal</keyword>
<name>A0ABV1Z0V1_9HYPH</name>
<sequence>MKLTRRAVTAAGGGLLVSSAAAWGATSDTERRRELEAAVEAFFAGWASGDWSTFLDRCDETMTFQFPVGEQRGRHGPPHGKRALAAWTAAHKAQGNRITESIVDLKLFASDWIIICDRGSGMIGGGPYTGLHALFMRAGPTGRLIEFREYFGDIAT</sequence>
<evidence type="ECO:0000256" key="1">
    <source>
        <dbReference type="SAM" id="SignalP"/>
    </source>
</evidence>
<evidence type="ECO:0000313" key="3">
    <source>
        <dbReference type="EMBL" id="MER9405620.1"/>
    </source>
</evidence>
<dbReference type="Gene3D" id="3.10.450.50">
    <property type="match status" value="1"/>
</dbReference>
<keyword evidence="4" id="KW-1185">Reference proteome</keyword>
<proteinExistence type="predicted"/>
<accession>A0ABV1Z0V1</accession>
<evidence type="ECO:0000313" key="4">
    <source>
        <dbReference type="Proteomes" id="UP001433071"/>
    </source>
</evidence>
<feature type="signal peptide" evidence="1">
    <location>
        <begin position="1"/>
        <end position="24"/>
    </location>
</feature>
<protein>
    <submittedName>
        <fullName evidence="3">Nuclear transport factor 2 family protein</fullName>
    </submittedName>
</protein>
<organism evidence="3 4">
    <name type="scientific">Mesorhizobium caraganae</name>
    <dbReference type="NCBI Taxonomy" id="483206"/>
    <lineage>
        <taxon>Bacteria</taxon>
        <taxon>Pseudomonadati</taxon>
        <taxon>Pseudomonadota</taxon>
        <taxon>Alphaproteobacteria</taxon>
        <taxon>Hyphomicrobiales</taxon>
        <taxon>Phyllobacteriaceae</taxon>
        <taxon>Mesorhizobium</taxon>
    </lineage>
</organism>
<dbReference type="EMBL" id="JAMYQB010000012">
    <property type="protein sequence ID" value="MER9405620.1"/>
    <property type="molecule type" value="Genomic_DNA"/>
</dbReference>
<dbReference type="SUPFAM" id="SSF54427">
    <property type="entry name" value="NTF2-like"/>
    <property type="match status" value="1"/>
</dbReference>
<dbReference type="Pfam" id="PF12680">
    <property type="entry name" value="SnoaL_2"/>
    <property type="match status" value="1"/>
</dbReference>
<evidence type="ECO:0000259" key="2">
    <source>
        <dbReference type="Pfam" id="PF12680"/>
    </source>
</evidence>
<dbReference type="RefSeq" id="WP_352558911.1">
    <property type="nucleotide sequence ID" value="NZ_JAMYQB010000012.1"/>
</dbReference>
<dbReference type="Proteomes" id="UP001433071">
    <property type="component" value="Unassembled WGS sequence"/>
</dbReference>
<feature type="chain" id="PRO_5047025831" evidence="1">
    <location>
        <begin position="25"/>
        <end position="156"/>
    </location>
</feature>
<reference evidence="3 4" key="1">
    <citation type="journal article" date="2024" name="Proc. Natl. Acad. Sci. U.S.A.">
        <title>The evolutionary genomics of adaptation to stress in wild rhizobium bacteria.</title>
        <authorList>
            <person name="Kehlet-Delgado H."/>
            <person name="Montoya A.P."/>
            <person name="Jensen K.T."/>
            <person name="Wendlandt C.E."/>
            <person name="Dexheimer C."/>
            <person name="Roberts M."/>
            <person name="Torres Martinez L."/>
            <person name="Friesen M.L."/>
            <person name="Griffitts J.S."/>
            <person name="Porter S.S."/>
        </authorList>
    </citation>
    <scope>NUCLEOTIDE SEQUENCE [LARGE SCALE GENOMIC DNA]</scope>
    <source>
        <strain evidence="3 4">M0641</strain>
    </source>
</reference>